<dbReference type="FunFam" id="1.10.260.40:FF:000025">
    <property type="entry name" value="Cro/Cl family transcriptional regulator"/>
    <property type="match status" value="1"/>
</dbReference>
<dbReference type="eggNOG" id="COG3800">
    <property type="taxonomic scope" value="Bacteria"/>
</dbReference>
<evidence type="ECO:0000313" key="7">
    <source>
        <dbReference type="EMBL" id="AHH97164.1"/>
    </source>
</evidence>
<evidence type="ECO:0000313" key="8">
    <source>
        <dbReference type="Proteomes" id="UP000019225"/>
    </source>
</evidence>
<evidence type="ECO:0000259" key="6">
    <source>
        <dbReference type="PROSITE" id="PS50943"/>
    </source>
</evidence>
<dbReference type="SUPFAM" id="SSF47413">
    <property type="entry name" value="lambda repressor-like DNA-binding domains"/>
    <property type="match status" value="1"/>
</dbReference>
<dbReference type="InterPro" id="IPR010359">
    <property type="entry name" value="IrrE_HExxH"/>
</dbReference>
<dbReference type="CDD" id="cd00093">
    <property type="entry name" value="HTH_XRE"/>
    <property type="match status" value="1"/>
</dbReference>
<dbReference type="PANTHER" id="PTHR46797:SF23">
    <property type="entry name" value="HTH-TYPE TRANSCRIPTIONAL REGULATOR SUTR"/>
    <property type="match status" value="1"/>
</dbReference>
<evidence type="ECO:0000256" key="4">
    <source>
        <dbReference type="ARBA" id="ARBA00023125"/>
    </source>
</evidence>
<dbReference type="KEGG" id="kal:KALB_3800"/>
<proteinExistence type="inferred from homology"/>
<dbReference type="PIRSF" id="PIRSF019251">
    <property type="entry name" value="Rv0465c"/>
    <property type="match status" value="1"/>
</dbReference>
<evidence type="ECO:0000256" key="1">
    <source>
        <dbReference type="ARBA" id="ARBA00007227"/>
    </source>
</evidence>
<dbReference type="Pfam" id="PF06114">
    <property type="entry name" value="Peptidase_M78"/>
    <property type="match status" value="1"/>
</dbReference>
<keyword evidence="2" id="KW-0678">Repressor</keyword>
<evidence type="ECO:0000256" key="5">
    <source>
        <dbReference type="ARBA" id="ARBA00023163"/>
    </source>
</evidence>
<protein>
    <submittedName>
        <fullName evidence="7">Putative HTH-type transcription regulator</fullName>
    </submittedName>
</protein>
<dbReference type="Gene3D" id="1.10.260.40">
    <property type="entry name" value="lambda repressor-like DNA-binding domains"/>
    <property type="match status" value="1"/>
</dbReference>
<dbReference type="GO" id="GO:0005829">
    <property type="term" value="C:cytosol"/>
    <property type="evidence" value="ECO:0007669"/>
    <property type="project" value="TreeGrafter"/>
</dbReference>
<keyword evidence="3" id="KW-0805">Transcription regulation</keyword>
<comment type="similarity">
    <text evidence="1">Belongs to the short-chain fatty acyl-CoA assimilation regulator (ScfR) family.</text>
</comment>
<dbReference type="AlphaFoldDB" id="W5WG87"/>
<dbReference type="PANTHER" id="PTHR46797">
    <property type="entry name" value="HTH-TYPE TRANSCRIPTIONAL REGULATOR"/>
    <property type="match status" value="1"/>
</dbReference>
<dbReference type="HOGENOM" id="CLU_046383_0_0_11"/>
<dbReference type="Proteomes" id="UP000019225">
    <property type="component" value="Chromosome"/>
</dbReference>
<dbReference type="EMBL" id="CP007155">
    <property type="protein sequence ID" value="AHH97164.1"/>
    <property type="molecule type" value="Genomic_DNA"/>
</dbReference>
<organism evidence="7 8">
    <name type="scientific">Kutzneria albida DSM 43870</name>
    <dbReference type="NCBI Taxonomy" id="1449976"/>
    <lineage>
        <taxon>Bacteria</taxon>
        <taxon>Bacillati</taxon>
        <taxon>Actinomycetota</taxon>
        <taxon>Actinomycetes</taxon>
        <taxon>Pseudonocardiales</taxon>
        <taxon>Pseudonocardiaceae</taxon>
        <taxon>Kutzneria</taxon>
    </lineage>
</organism>
<dbReference type="InterPro" id="IPR050807">
    <property type="entry name" value="TransReg_Diox_bact_type"/>
</dbReference>
<sequence length="481" mass="52556">MGATLGGMAKTFAGARLRRLREERGVSQVELARLLAISASYLNQIEHDSRPLTVPVLMRITETFGVDAAFFAGQDTARLLADLREALLTGAPRARLSVADLREVAESMPEVAEAVIALHRRFRQVDEQLSAVTGDRAAELVASPHEQVRDFVYRHRNYFPGLDEAAEALAGRVRVRQGEVRAALSRHLGQRHGVRVVTTQGELSHAATTGELHHYEPGTRTLHLSIHLRPGQQAFRMATQIALLEFQELLDEIVALGELPSGQARSLARIGLAHYFAAALVLPYRVFHEAAERLRYDIELLADRFAVGYETICHRLSTLQRPGARGVPFSFVRVDRAGNVSKRQSATGFHFSRAGGTCPLWNVYEAFGSPGRVLTQVAAMPDGQRYLWIARTVSRSRGGYGGPGKTFAVGLGCEIRHAGRLVYSAGVDLDEVSAATPIGPGCKTCDRPLCPQRAAPPIGRALHVDENRSTFVPYPVGDPQG</sequence>
<dbReference type="PATRIC" id="fig|1449976.3.peg.3829"/>
<evidence type="ECO:0000256" key="2">
    <source>
        <dbReference type="ARBA" id="ARBA00022491"/>
    </source>
</evidence>
<feature type="domain" description="HTH cro/C1-type" evidence="6">
    <location>
        <begin position="17"/>
        <end position="71"/>
    </location>
</feature>
<dbReference type="InterPro" id="IPR001387">
    <property type="entry name" value="Cro/C1-type_HTH"/>
</dbReference>
<dbReference type="GO" id="GO:0003677">
    <property type="term" value="F:DNA binding"/>
    <property type="evidence" value="ECO:0007669"/>
    <property type="project" value="UniProtKB-KW"/>
</dbReference>
<dbReference type="Pfam" id="PF13560">
    <property type="entry name" value="HTH_31"/>
    <property type="match status" value="1"/>
</dbReference>
<name>W5WG87_9PSEU</name>
<dbReference type="InterPro" id="IPR026281">
    <property type="entry name" value="HTH_RamB"/>
</dbReference>
<accession>W5WG87</accession>
<dbReference type="PROSITE" id="PS50943">
    <property type="entry name" value="HTH_CROC1"/>
    <property type="match status" value="1"/>
</dbReference>
<keyword evidence="4" id="KW-0238">DNA-binding</keyword>
<evidence type="ECO:0000256" key="3">
    <source>
        <dbReference type="ARBA" id="ARBA00023015"/>
    </source>
</evidence>
<dbReference type="GO" id="GO:0003700">
    <property type="term" value="F:DNA-binding transcription factor activity"/>
    <property type="evidence" value="ECO:0007669"/>
    <property type="project" value="TreeGrafter"/>
</dbReference>
<reference evidence="7 8" key="1">
    <citation type="journal article" date="2014" name="BMC Genomics">
        <title>Complete genome sequence of producer of the glycopeptide antibiotic Aculeximycin Kutzneria albida DSM 43870T, a representative of minor genus of Pseudonocardiaceae.</title>
        <authorList>
            <person name="Rebets Y."/>
            <person name="Tokovenko B."/>
            <person name="Lushchyk I."/>
            <person name="Ruckert C."/>
            <person name="Zaburannyi N."/>
            <person name="Bechthold A."/>
            <person name="Kalinowski J."/>
            <person name="Luzhetskyy A."/>
        </authorList>
    </citation>
    <scope>NUCLEOTIDE SEQUENCE [LARGE SCALE GENOMIC DNA]</scope>
    <source>
        <strain evidence="7">DSM 43870</strain>
    </source>
</reference>
<keyword evidence="5" id="KW-0804">Transcription</keyword>
<dbReference type="eggNOG" id="COG1396">
    <property type="taxonomic scope" value="Bacteria"/>
</dbReference>
<gene>
    <name evidence="7" type="ORF">KALB_3800</name>
</gene>
<dbReference type="Pfam" id="PF09856">
    <property type="entry name" value="ScfRs"/>
    <property type="match status" value="1"/>
</dbReference>
<dbReference type="InterPro" id="IPR018653">
    <property type="entry name" value="ScfR_C"/>
</dbReference>
<dbReference type="STRING" id="1449976.KALB_3800"/>
<dbReference type="InterPro" id="IPR010982">
    <property type="entry name" value="Lambda_DNA-bd_dom_sf"/>
</dbReference>
<keyword evidence="8" id="KW-1185">Reference proteome</keyword>
<dbReference type="SMART" id="SM00530">
    <property type="entry name" value="HTH_XRE"/>
    <property type="match status" value="1"/>
</dbReference>